<keyword evidence="2" id="KW-1185">Reference proteome</keyword>
<evidence type="ECO:0000313" key="2">
    <source>
        <dbReference type="Proteomes" id="UP000499080"/>
    </source>
</evidence>
<dbReference type="Proteomes" id="UP000499080">
    <property type="component" value="Unassembled WGS sequence"/>
</dbReference>
<name>A0A4Y2V8S1_ARAVE</name>
<proteinExistence type="predicted"/>
<dbReference type="AlphaFoldDB" id="A0A4Y2V8S1"/>
<protein>
    <submittedName>
        <fullName evidence="1">Uncharacterized protein</fullName>
    </submittedName>
</protein>
<evidence type="ECO:0000313" key="1">
    <source>
        <dbReference type="EMBL" id="GBO21669.1"/>
    </source>
</evidence>
<gene>
    <name evidence="1" type="ORF">AVEN_212445_1</name>
</gene>
<accession>A0A4Y2V8S1</accession>
<dbReference type="EMBL" id="BGPR01044823">
    <property type="protein sequence ID" value="GBO21669.1"/>
    <property type="molecule type" value="Genomic_DNA"/>
</dbReference>
<reference evidence="1 2" key="1">
    <citation type="journal article" date="2019" name="Sci. Rep.">
        <title>Orb-weaving spider Araneus ventricosus genome elucidates the spidroin gene catalogue.</title>
        <authorList>
            <person name="Kono N."/>
            <person name="Nakamura H."/>
            <person name="Ohtoshi R."/>
            <person name="Moran D.A.P."/>
            <person name="Shinohara A."/>
            <person name="Yoshida Y."/>
            <person name="Fujiwara M."/>
            <person name="Mori M."/>
            <person name="Tomita M."/>
            <person name="Arakawa K."/>
        </authorList>
    </citation>
    <scope>NUCLEOTIDE SEQUENCE [LARGE SCALE GENOMIC DNA]</scope>
</reference>
<sequence>MRDSYAEATPAGLLRYEVNEAGQPANTLREAGLTFISSGSLKCHPPKKVRREFPNKWAATPGIQALRESSCHSKAPTPSLMVK</sequence>
<comment type="caution">
    <text evidence="1">The sequence shown here is derived from an EMBL/GenBank/DDBJ whole genome shotgun (WGS) entry which is preliminary data.</text>
</comment>
<organism evidence="1 2">
    <name type="scientific">Araneus ventricosus</name>
    <name type="common">Orbweaver spider</name>
    <name type="synonym">Epeira ventricosa</name>
    <dbReference type="NCBI Taxonomy" id="182803"/>
    <lineage>
        <taxon>Eukaryota</taxon>
        <taxon>Metazoa</taxon>
        <taxon>Ecdysozoa</taxon>
        <taxon>Arthropoda</taxon>
        <taxon>Chelicerata</taxon>
        <taxon>Arachnida</taxon>
        <taxon>Araneae</taxon>
        <taxon>Araneomorphae</taxon>
        <taxon>Entelegynae</taxon>
        <taxon>Araneoidea</taxon>
        <taxon>Araneidae</taxon>
        <taxon>Araneus</taxon>
    </lineage>
</organism>